<dbReference type="EMBL" id="CM047587">
    <property type="protein sequence ID" value="KAI9907842.1"/>
    <property type="molecule type" value="Genomic_DNA"/>
</dbReference>
<accession>A0ACC0VNR5</accession>
<proteinExistence type="predicted"/>
<comment type="caution">
    <text evidence="1">The sequence shown here is derived from an EMBL/GenBank/DDBJ whole genome shotgun (WGS) entry which is preliminary data.</text>
</comment>
<evidence type="ECO:0000313" key="2">
    <source>
        <dbReference type="Proteomes" id="UP001163321"/>
    </source>
</evidence>
<evidence type="ECO:0000313" key="1">
    <source>
        <dbReference type="EMBL" id="KAI9907842.1"/>
    </source>
</evidence>
<protein>
    <submittedName>
        <fullName evidence="1">Uncharacterized protein</fullName>
    </submittedName>
</protein>
<keyword evidence="2" id="KW-1185">Reference proteome</keyword>
<sequence length="494" mass="54832">MAQTPAAIQKASGKRDVPEFIAAPPAKKRRRRDDMPRIWLRLELFELGLLPLPSKYTKTLTLRNVKEALDALHTTFQTGGGQDVAGASEDAVMLETNGAFTESDNLHAVTFTTWKDAVHRIYQWREQDYKAFWLLLLHFHRMIPVKNEVMDTTTPLDFEREEVPVFKMAIFLFIQTVKPHSWRTKYSLNSYNAVWYREHAESLAAAAALESTGAGTVAPAPKSPILGALGSPLMRGSASPPPPQSPHTVGMADRSTADAYYLTFLREKLEDLFGLLYPSVDLKEESSTVISADQIDLLGFLLCLGDTSLVDKNVKLSSCYPKWQQTGSGDAMIAEADGAGPPFVPLVDNGAKVCRFYKTHLSLNEKMYPPVGFYVAPPKSAHANHWTPSPPALSLSDDFSLDDNTDTPVPEETISRPIILSQLIKTTVIKRADELGLSGVQNQRPDLIIFSCQDSYIYILGPVRYPFTVLLRAFVCMGTFSVMKTHSGDCRSFP</sequence>
<gene>
    <name evidence="1" type="ORF">PsorP6_016593</name>
</gene>
<reference evidence="1 2" key="1">
    <citation type="journal article" date="2022" name="bioRxiv">
        <title>The genome of the oomycete Peronosclerospora sorghi, a cosmopolitan pathogen of maize and sorghum, is inflated with dispersed pseudogenes.</title>
        <authorList>
            <person name="Fletcher K."/>
            <person name="Martin F."/>
            <person name="Isakeit T."/>
            <person name="Cavanaugh K."/>
            <person name="Magill C."/>
            <person name="Michelmore R."/>
        </authorList>
    </citation>
    <scope>NUCLEOTIDE SEQUENCE [LARGE SCALE GENOMIC DNA]</scope>
    <source>
        <strain evidence="1">P6</strain>
    </source>
</reference>
<organism evidence="1 2">
    <name type="scientific">Peronosclerospora sorghi</name>
    <dbReference type="NCBI Taxonomy" id="230839"/>
    <lineage>
        <taxon>Eukaryota</taxon>
        <taxon>Sar</taxon>
        <taxon>Stramenopiles</taxon>
        <taxon>Oomycota</taxon>
        <taxon>Peronosporomycetes</taxon>
        <taxon>Peronosporales</taxon>
        <taxon>Peronosporaceae</taxon>
        <taxon>Peronosclerospora</taxon>
    </lineage>
</organism>
<name>A0ACC0VNR5_9STRA</name>
<dbReference type="Proteomes" id="UP001163321">
    <property type="component" value="Chromosome 8"/>
</dbReference>